<gene>
    <name evidence="4" type="ORF">IE077_000093</name>
</gene>
<protein>
    <submittedName>
        <fullName evidence="4">Flavoprotein</fullName>
    </submittedName>
</protein>
<dbReference type="PANTHER" id="PTHR14359">
    <property type="entry name" value="HOMO-OLIGOMERIC FLAVIN CONTAINING CYS DECARBOXYLASE FAMILY"/>
    <property type="match status" value="1"/>
</dbReference>
<keyword evidence="5" id="KW-1185">Reference proteome</keyword>
<accession>A0ABQ7JDG3</accession>
<evidence type="ECO:0000313" key="5">
    <source>
        <dbReference type="Proteomes" id="UP000823046"/>
    </source>
</evidence>
<dbReference type="PANTHER" id="PTHR14359:SF6">
    <property type="entry name" value="PHOSPHOPANTOTHENOYLCYSTEINE DECARBOXYLASE"/>
    <property type="match status" value="1"/>
</dbReference>
<evidence type="ECO:0000259" key="3">
    <source>
        <dbReference type="Pfam" id="PF02441"/>
    </source>
</evidence>
<keyword evidence="1" id="KW-0173">Coenzyme A biosynthesis</keyword>
<dbReference type="SUPFAM" id="SSF52507">
    <property type="entry name" value="Homo-oligomeric flavin-containing Cys decarboxylases, HFCD"/>
    <property type="match status" value="1"/>
</dbReference>
<dbReference type="InterPro" id="IPR003382">
    <property type="entry name" value="Flavoprotein"/>
</dbReference>
<sequence>MSTSSSFFSEIHVLIGVTGSVATIKLNEIIAALEYEGRSRNVLVKIKIIATTAALSFIEKSWNLEILTDNLEWESWKIKGDDILHIELRRWADIFVICPLGANTLAKLSNGICDNLLTCVARAWDFTHPFIVFPAMNTLMWEHPLTSRHVSTLQSFGIKVVEPISKILACGDNGKGGLPTVSFIVENVFNMLNL</sequence>
<comment type="caution">
    <text evidence="4">The sequence shown here is derived from an EMBL/GenBank/DDBJ whole genome shotgun (WGS) entry which is preliminary data.</text>
</comment>
<dbReference type="Gene3D" id="3.40.50.1950">
    <property type="entry name" value="Flavin prenyltransferase-like"/>
    <property type="match status" value="1"/>
</dbReference>
<dbReference type="EMBL" id="JADAQX010000094">
    <property type="protein sequence ID" value="KAF8822039.1"/>
    <property type="molecule type" value="Genomic_DNA"/>
</dbReference>
<dbReference type="Pfam" id="PF02441">
    <property type="entry name" value="Flavoprotein"/>
    <property type="match status" value="1"/>
</dbReference>
<feature type="domain" description="Flavoprotein" evidence="3">
    <location>
        <begin position="12"/>
        <end position="190"/>
    </location>
</feature>
<name>A0ABQ7JDG3_9APIC</name>
<evidence type="ECO:0000256" key="2">
    <source>
        <dbReference type="ARBA" id="ARBA00038350"/>
    </source>
</evidence>
<dbReference type="Proteomes" id="UP000823046">
    <property type="component" value="Unassembled WGS sequence"/>
</dbReference>
<proteinExistence type="inferred from homology"/>
<reference evidence="4 5" key="1">
    <citation type="journal article" date="2020" name="bioRxiv">
        <title>Metabolic contributions of an alphaproteobacterial endosymbiont in the apicomplexan Cardiosporidium cionae.</title>
        <authorList>
            <person name="Hunter E.S."/>
            <person name="Paight C.J."/>
            <person name="Lane C.E."/>
        </authorList>
    </citation>
    <scope>NUCLEOTIDE SEQUENCE [LARGE SCALE GENOMIC DNA]</scope>
    <source>
        <strain evidence="4">ESH_2018</strain>
    </source>
</reference>
<evidence type="ECO:0000313" key="4">
    <source>
        <dbReference type="EMBL" id="KAF8822039.1"/>
    </source>
</evidence>
<organism evidence="4 5">
    <name type="scientific">Cardiosporidium cionae</name>
    <dbReference type="NCBI Taxonomy" id="476202"/>
    <lineage>
        <taxon>Eukaryota</taxon>
        <taxon>Sar</taxon>
        <taxon>Alveolata</taxon>
        <taxon>Apicomplexa</taxon>
        <taxon>Aconoidasida</taxon>
        <taxon>Nephromycida</taxon>
        <taxon>Cardiosporidium</taxon>
    </lineage>
</organism>
<comment type="similarity">
    <text evidence="2">Belongs to the HFCD (homooligomeric flavin containing Cys decarboxylase) superfamily.</text>
</comment>
<dbReference type="InterPro" id="IPR036551">
    <property type="entry name" value="Flavin_trans-like"/>
</dbReference>
<evidence type="ECO:0000256" key="1">
    <source>
        <dbReference type="ARBA" id="ARBA00022993"/>
    </source>
</evidence>